<proteinExistence type="predicted"/>
<dbReference type="EMBL" id="JACEIK010001806">
    <property type="protein sequence ID" value="MCD7472308.1"/>
    <property type="molecule type" value="Genomic_DNA"/>
</dbReference>
<sequence>MDGRISSRSNLVAVAMGVSISLLASILNLLSNSFTYLFLGSIFDRKTLKLKQVMQPVPEHVHQFHFYPSWVHKDPYATGTTDCHAMSASLLFSPFLSPLHFPECDPLKRGGRVVEWPSLCPIGGAEFIMIYLRC</sequence>
<evidence type="ECO:0000256" key="1">
    <source>
        <dbReference type="SAM" id="Phobius"/>
    </source>
</evidence>
<keyword evidence="1" id="KW-1133">Transmembrane helix</keyword>
<gene>
    <name evidence="2" type="ORF">HAX54_013375</name>
</gene>
<reference evidence="2 3" key="1">
    <citation type="journal article" date="2021" name="BMC Genomics">
        <title>Datura genome reveals duplications of psychoactive alkaloid biosynthetic genes and high mutation rate following tissue culture.</title>
        <authorList>
            <person name="Rajewski A."/>
            <person name="Carter-House D."/>
            <person name="Stajich J."/>
            <person name="Litt A."/>
        </authorList>
    </citation>
    <scope>NUCLEOTIDE SEQUENCE [LARGE SCALE GENOMIC DNA]</scope>
    <source>
        <strain evidence="2">AR-01</strain>
    </source>
</reference>
<name>A0ABS8TN85_DATST</name>
<organism evidence="2 3">
    <name type="scientific">Datura stramonium</name>
    <name type="common">Jimsonweed</name>
    <name type="synonym">Common thornapple</name>
    <dbReference type="NCBI Taxonomy" id="4076"/>
    <lineage>
        <taxon>Eukaryota</taxon>
        <taxon>Viridiplantae</taxon>
        <taxon>Streptophyta</taxon>
        <taxon>Embryophyta</taxon>
        <taxon>Tracheophyta</taxon>
        <taxon>Spermatophyta</taxon>
        <taxon>Magnoliopsida</taxon>
        <taxon>eudicotyledons</taxon>
        <taxon>Gunneridae</taxon>
        <taxon>Pentapetalae</taxon>
        <taxon>asterids</taxon>
        <taxon>lamiids</taxon>
        <taxon>Solanales</taxon>
        <taxon>Solanaceae</taxon>
        <taxon>Solanoideae</taxon>
        <taxon>Datureae</taxon>
        <taxon>Datura</taxon>
    </lineage>
</organism>
<comment type="caution">
    <text evidence="2">The sequence shown here is derived from an EMBL/GenBank/DDBJ whole genome shotgun (WGS) entry which is preliminary data.</text>
</comment>
<evidence type="ECO:0000313" key="3">
    <source>
        <dbReference type="Proteomes" id="UP000823775"/>
    </source>
</evidence>
<accession>A0ABS8TN85</accession>
<keyword evidence="1" id="KW-0472">Membrane</keyword>
<keyword evidence="3" id="KW-1185">Reference proteome</keyword>
<dbReference type="Proteomes" id="UP000823775">
    <property type="component" value="Unassembled WGS sequence"/>
</dbReference>
<protein>
    <submittedName>
        <fullName evidence="2">Uncharacterized protein</fullName>
    </submittedName>
</protein>
<keyword evidence="1" id="KW-0812">Transmembrane</keyword>
<feature type="transmembrane region" description="Helical" evidence="1">
    <location>
        <begin position="12"/>
        <end position="39"/>
    </location>
</feature>
<evidence type="ECO:0000313" key="2">
    <source>
        <dbReference type="EMBL" id="MCD7472308.1"/>
    </source>
</evidence>